<proteinExistence type="predicted"/>
<reference evidence="3" key="1">
    <citation type="journal article" date="2019" name="Int. J. Syst. Evol. Microbiol.">
        <title>The Global Catalogue of Microorganisms (GCM) 10K type strain sequencing project: providing services to taxonomists for standard genome sequencing and annotation.</title>
        <authorList>
            <consortium name="The Broad Institute Genomics Platform"/>
            <consortium name="The Broad Institute Genome Sequencing Center for Infectious Disease"/>
            <person name="Wu L."/>
            <person name="Ma J."/>
        </authorList>
    </citation>
    <scope>NUCLEOTIDE SEQUENCE [LARGE SCALE GENOMIC DNA]</scope>
    <source>
        <strain evidence="3">JCM 16904</strain>
    </source>
</reference>
<accession>A0ABP7CQB7</accession>
<sequence>MTTGRPANGGSAGAGSFAGTGVLVRFVARRDRLLIAAWIAVAVAVPLFNAYSLAALLPTEATRTAFAEMSAANPVTTALLGPVHDTSIEGLVAWRSSVQSLFITGLAGLLFAIRHTRAEEDAGRGELVAARAVGRRATVGAVLVVAAAVNLAVAALLAVALPLGFGFPFGGSLLFGLTAAVGGTGFAACGLLAAQLCQSAALARGAAVGVLAVGLVPGVVVPGEWIGLLPAGWSRLARAYGAERWWAPLVPLAFTVVLALVVYALAARRDLGAGLLPDRAGGTGPVRGRLAGTSALVWRLYGGQTVAWTVALGTVAVGVGWVSASFELPTVTGQTLLEIFTYVLCMAVGCLTAAGALRPYAEERRGRVSPLLATPTGRSRWLIGHVALALAGPVAMLLAVGLGTGAGDALATGGLGAVLARTGTVLLFAPAAWVVAGLTIAAYGLRPRAAVPVAWVTVVASGICVALWEAGTIGETAFLFTPFGYVHPMVSAGWAVPAAFAVVAAGLVAVGGGAFARRDLFA</sequence>
<keyword evidence="1" id="KW-1133">Transmembrane helix</keyword>
<dbReference type="Proteomes" id="UP001500902">
    <property type="component" value="Unassembled WGS sequence"/>
</dbReference>
<feature type="transmembrane region" description="Helical" evidence="1">
    <location>
        <begin position="452"/>
        <end position="474"/>
    </location>
</feature>
<feature type="transmembrane region" description="Helical" evidence="1">
    <location>
        <begin position="306"/>
        <end position="324"/>
    </location>
</feature>
<name>A0ABP7CQB7_9ACTN</name>
<feature type="transmembrane region" description="Helical" evidence="1">
    <location>
        <begin position="382"/>
        <end position="405"/>
    </location>
</feature>
<feature type="transmembrane region" description="Helical" evidence="1">
    <location>
        <begin position="245"/>
        <end position="266"/>
    </location>
</feature>
<evidence type="ECO:0000313" key="2">
    <source>
        <dbReference type="EMBL" id="GAA3694614.1"/>
    </source>
</evidence>
<dbReference type="EMBL" id="BAAAZP010000143">
    <property type="protein sequence ID" value="GAA3694614.1"/>
    <property type="molecule type" value="Genomic_DNA"/>
</dbReference>
<evidence type="ECO:0000313" key="3">
    <source>
        <dbReference type="Proteomes" id="UP001500902"/>
    </source>
</evidence>
<feature type="transmembrane region" description="Helical" evidence="1">
    <location>
        <begin position="98"/>
        <end position="116"/>
    </location>
</feature>
<feature type="transmembrane region" description="Helical" evidence="1">
    <location>
        <begin position="206"/>
        <end position="225"/>
    </location>
</feature>
<gene>
    <name evidence="2" type="ORF">GCM10022224_070230</name>
</gene>
<organism evidence="2 3">
    <name type="scientific">Nonomuraea antimicrobica</name>
    <dbReference type="NCBI Taxonomy" id="561173"/>
    <lineage>
        <taxon>Bacteria</taxon>
        <taxon>Bacillati</taxon>
        <taxon>Actinomycetota</taxon>
        <taxon>Actinomycetes</taxon>
        <taxon>Streptosporangiales</taxon>
        <taxon>Streptosporangiaceae</taxon>
        <taxon>Nonomuraea</taxon>
    </lineage>
</organism>
<keyword evidence="1" id="KW-0812">Transmembrane</keyword>
<feature type="transmembrane region" description="Helical" evidence="1">
    <location>
        <begin position="425"/>
        <end position="445"/>
    </location>
</feature>
<keyword evidence="3" id="KW-1185">Reference proteome</keyword>
<feature type="transmembrane region" description="Helical" evidence="1">
    <location>
        <begin position="339"/>
        <end position="361"/>
    </location>
</feature>
<protein>
    <submittedName>
        <fullName evidence="2">Exporter of polyketide antibiotics</fullName>
    </submittedName>
</protein>
<comment type="caution">
    <text evidence="2">The sequence shown here is derived from an EMBL/GenBank/DDBJ whole genome shotgun (WGS) entry which is preliminary data.</text>
</comment>
<keyword evidence="1" id="KW-0472">Membrane</keyword>
<feature type="transmembrane region" description="Helical" evidence="1">
    <location>
        <begin position="494"/>
        <end position="516"/>
    </location>
</feature>
<evidence type="ECO:0000256" key="1">
    <source>
        <dbReference type="SAM" id="Phobius"/>
    </source>
</evidence>
<feature type="transmembrane region" description="Helical" evidence="1">
    <location>
        <begin position="173"/>
        <end position="194"/>
    </location>
</feature>
<feature type="transmembrane region" description="Helical" evidence="1">
    <location>
        <begin position="137"/>
        <end position="161"/>
    </location>
</feature>
<feature type="transmembrane region" description="Helical" evidence="1">
    <location>
        <begin position="33"/>
        <end position="54"/>
    </location>
</feature>